<feature type="domain" description="tRNA/rRNA methyltransferase SpoU type" evidence="3">
    <location>
        <begin position="127"/>
        <end position="267"/>
    </location>
</feature>
<dbReference type="OrthoDB" id="9794400at2"/>
<accession>A0A1D9NZ04</accession>
<keyword evidence="2" id="KW-0808">Transferase</keyword>
<dbReference type="GO" id="GO:0032259">
    <property type="term" value="P:methylation"/>
    <property type="evidence" value="ECO:0007669"/>
    <property type="project" value="UniProtKB-KW"/>
</dbReference>
<dbReference type="GO" id="GO:0006396">
    <property type="term" value="P:RNA processing"/>
    <property type="evidence" value="ECO:0007669"/>
    <property type="project" value="InterPro"/>
</dbReference>
<dbReference type="EMBL" id="CP017831">
    <property type="protein sequence ID" value="AOZ95165.1"/>
    <property type="molecule type" value="Genomic_DNA"/>
</dbReference>
<keyword evidence="1 4" id="KW-0489">Methyltransferase</keyword>
<dbReference type="GO" id="GO:0008173">
    <property type="term" value="F:RNA methyltransferase activity"/>
    <property type="evidence" value="ECO:0007669"/>
    <property type="project" value="InterPro"/>
</dbReference>
<reference evidence="5" key="1">
    <citation type="submission" date="2016-10" db="EMBL/GenBank/DDBJ databases">
        <title>The complete genome sequence of the rumen bacterium Butyrivibrio hungatei MB2003.</title>
        <authorList>
            <person name="Palevich N."/>
            <person name="Kelly W.J."/>
            <person name="Leahy S.C."/>
            <person name="Altermann E."/>
            <person name="Rakonjac J."/>
            <person name="Attwood G.T."/>
        </authorList>
    </citation>
    <scope>NUCLEOTIDE SEQUENCE [LARGE SCALE GENOMIC DNA]</scope>
    <source>
        <strain evidence="5">MB2003</strain>
    </source>
</reference>
<dbReference type="AlphaFoldDB" id="A0A1D9NZ04"/>
<dbReference type="GO" id="GO:0003723">
    <property type="term" value="F:RNA binding"/>
    <property type="evidence" value="ECO:0007669"/>
    <property type="project" value="InterPro"/>
</dbReference>
<keyword evidence="5" id="KW-1185">Reference proteome</keyword>
<dbReference type="InterPro" id="IPR051259">
    <property type="entry name" value="rRNA_Methyltransferase"/>
</dbReference>
<dbReference type="InterPro" id="IPR029026">
    <property type="entry name" value="tRNA_m1G_MTases_N"/>
</dbReference>
<name>A0A1D9NZ04_9FIRM</name>
<proteinExistence type="predicted"/>
<organism evidence="4 5">
    <name type="scientific">Butyrivibrio hungatei</name>
    <dbReference type="NCBI Taxonomy" id="185008"/>
    <lineage>
        <taxon>Bacteria</taxon>
        <taxon>Bacillati</taxon>
        <taxon>Bacillota</taxon>
        <taxon>Clostridia</taxon>
        <taxon>Lachnospirales</taxon>
        <taxon>Lachnospiraceae</taxon>
        <taxon>Butyrivibrio</taxon>
    </lineage>
</organism>
<protein>
    <submittedName>
        <fullName evidence="4">RNA methyltransferase TrmH family</fullName>
    </submittedName>
</protein>
<dbReference type="KEGG" id="bhu:bhn_I0129"/>
<dbReference type="InterPro" id="IPR029028">
    <property type="entry name" value="Alpha/beta_knot_MTases"/>
</dbReference>
<dbReference type="Pfam" id="PF00588">
    <property type="entry name" value="SpoU_methylase"/>
    <property type="match status" value="1"/>
</dbReference>
<dbReference type="SUPFAM" id="SSF75217">
    <property type="entry name" value="alpha/beta knot"/>
    <property type="match status" value="1"/>
</dbReference>
<dbReference type="Gene3D" id="3.30.1330.30">
    <property type="match status" value="1"/>
</dbReference>
<dbReference type="Gene3D" id="3.40.1280.10">
    <property type="match status" value="1"/>
</dbReference>
<evidence type="ECO:0000256" key="2">
    <source>
        <dbReference type="ARBA" id="ARBA00022679"/>
    </source>
</evidence>
<dbReference type="PANTHER" id="PTHR43191:SF12">
    <property type="entry name" value="RRNA METHYLASE"/>
    <property type="match status" value="1"/>
</dbReference>
<dbReference type="CDD" id="cd18095">
    <property type="entry name" value="SpoU-like_rRNA-MTase"/>
    <property type="match status" value="1"/>
</dbReference>
<evidence type="ECO:0000313" key="4">
    <source>
        <dbReference type="EMBL" id="AOZ95165.1"/>
    </source>
</evidence>
<dbReference type="InterPro" id="IPR029064">
    <property type="entry name" value="Ribosomal_eL30-like_sf"/>
</dbReference>
<sequence>MAKSFIEVNTIDTPELSVYHEYSENQLYHINEPDLGIFIAESPKVITRALDAGYEPISLLLEKDQTEKEAAEVIERCSSSFDVPVFVAESSVLTGITGFHLTRGVLCAMKRKELPSVADVCTGARRVAVLENVTNPTNIGAIVRSAAALSMDAVLFTSGCSDPLYRRAARVSMGTIFQVPWTFLPKDAEFESLKKCGFKTVAMALRNDTKDIDDPELHSCEKLAVFLGAEGDGLLPETISACDYCVKIPMSHGVDSLNVAAASAVAFWELSRK</sequence>
<dbReference type="SUPFAM" id="SSF55315">
    <property type="entry name" value="L30e-like"/>
    <property type="match status" value="1"/>
</dbReference>
<evidence type="ECO:0000256" key="1">
    <source>
        <dbReference type="ARBA" id="ARBA00022603"/>
    </source>
</evidence>
<dbReference type="InterPro" id="IPR001537">
    <property type="entry name" value="SpoU_MeTrfase"/>
</dbReference>
<dbReference type="RefSeq" id="WP_071174980.1">
    <property type="nucleotide sequence ID" value="NZ_CP017831.1"/>
</dbReference>
<evidence type="ECO:0000259" key="3">
    <source>
        <dbReference type="Pfam" id="PF00588"/>
    </source>
</evidence>
<dbReference type="PANTHER" id="PTHR43191">
    <property type="entry name" value="RRNA METHYLTRANSFERASE 3"/>
    <property type="match status" value="1"/>
</dbReference>
<dbReference type="Proteomes" id="UP000179284">
    <property type="component" value="Chromosome I"/>
</dbReference>
<evidence type="ECO:0000313" key="5">
    <source>
        <dbReference type="Proteomes" id="UP000179284"/>
    </source>
</evidence>
<gene>
    <name evidence="4" type="ORF">bhn_I0129</name>
</gene>